<keyword evidence="1" id="KW-0472">Membrane</keyword>
<feature type="transmembrane region" description="Helical" evidence="1">
    <location>
        <begin position="35"/>
        <end position="54"/>
    </location>
</feature>
<name>A0A1X9YZ42_9BACT</name>
<dbReference type="OrthoDB" id="1449464at2"/>
<sequence length="110" mass="11826">MDIVAAILLFGAALVGVFSLTHSSMNMSPPPKLTYAHVGLAVAGYLALVIYAFVTEQPEKHYHTLIILGIAGLIGLWLLLTKKPVHTGAAIAYSLVGMFGFLWLLTFIIT</sequence>
<keyword evidence="2" id="KW-0614">Plasmid</keyword>
<organism evidence="2 3">
    <name type="scientific">Pontibacter actiniarum</name>
    <dbReference type="NCBI Taxonomy" id="323450"/>
    <lineage>
        <taxon>Bacteria</taxon>
        <taxon>Pseudomonadati</taxon>
        <taxon>Bacteroidota</taxon>
        <taxon>Cytophagia</taxon>
        <taxon>Cytophagales</taxon>
        <taxon>Hymenobacteraceae</taxon>
        <taxon>Pontibacter</taxon>
    </lineage>
</organism>
<dbReference type="EMBL" id="CP021236">
    <property type="protein sequence ID" value="ARS38148.1"/>
    <property type="molecule type" value="Genomic_DNA"/>
</dbReference>
<dbReference type="AlphaFoldDB" id="A0A1X9YZ42"/>
<protein>
    <submittedName>
        <fullName evidence="2">Uncharacterized protein</fullName>
    </submittedName>
</protein>
<feature type="transmembrane region" description="Helical" evidence="1">
    <location>
        <begin position="91"/>
        <end position="109"/>
    </location>
</feature>
<geneLocation type="plasmid" evidence="2 3">
    <name>unnamed</name>
</geneLocation>
<keyword evidence="1" id="KW-0812">Transmembrane</keyword>
<accession>A0A1X9YZ42</accession>
<reference evidence="3" key="1">
    <citation type="submission" date="2017-05" db="EMBL/GenBank/DDBJ databases">
        <authorList>
            <person name="Ray J."/>
            <person name="Price M."/>
            <person name="Deutschbauer A."/>
        </authorList>
    </citation>
    <scope>NUCLEOTIDE SEQUENCE [LARGE SCALE GENOMIC DNA]</scope>
    <source>
        <strain evidence="3">DSM 19842</strain>
        <plasmid evidence="3">unnamed</plasmid>
    </source>
</reference>
<evidence type="ECO:0000313" key="2">
    <source>
        <dbReference type="EMBL" id="ARS38148.1"/>
    </source>
</evidence>
<dbReference type="KEGG" id="pact:CA264_21630"/>
<feature type="transmembrane region" description="Helical" evidence="1">
    <location>
        <begin position="61"/>
        <end position="79"/>
    </location>
</feature>
<keyword evidence="1" id="KW-1133">Transmembrane helix</keyword>
<keyword evidence="3" id="KW-1185">Reference proteome</keyword>
<gene>
    <name evidence="2" type="ORF">CA264_21630</name>
</gene>
<evidence type="ECO:0000256" key="1">
    <source>
        <dbReference type="SAM" id="Phobius"/>
    </source>
</evidence>
<evidence type="ECO:0000313" key="3">
    <source>
        <dbReference type="Proteomes" id="UP000266292"/>
    </source>
</evidence>
<dbReference type="RefSeq" id="WP_025603905.1">
    <property type="nucleotide sequence ID" value="NZ_CP021236.1"/>
</dbReference>
<proteinExistence type="predicted"/>
<dbReference type="STRING" id="709015.GCA_000472485_00136"/>
<dbReference type="Proteomes" id="UP000266292">
    <property type="component" value="Plasmid unnamed"/>
</dbReference>